<sequence length="239" mass="22521">MLSPDSGSSSVVVGEDEVVPLWDDEVVGLVVLDGGGSDVGGEVVGSGGGVEVVGGAEVGGPGGGAGGGSGSFGVDPGGSGVVFTGSSVVDVGPFVVEPDSPLDGDGGAGGGGDPGGRGSMLLEEVVGAVVAAGGRGFADESVCWLASATVAAVAKPVATARPEAASAATRLPIPSWPCIGSIGLPLVRPERFVTARVPPGVSGPGKSPETVGHGSGDSGTAGTPGVGPCRGRDFPANPS</sequence>
<evidence type="ECO:0000313" key="2">
    <source>
        <dbReference type="EMBL" id="QGK71057.1"/>
    </source>
</evidence>
<feature type="region of interest" description="Disordered" evidence="1">
    <location>
        <begin position="197"/>
        <end position="239"/>
    </location>
</feature>
<feature type="compositionally biased region" description="Gly residues" evidence="1">
    <location>
        <begin position="213"/>
        <end position="225"/>
    </location>
</feature>
<accession>A0A5Q3QJQ8</accession>
<dbReference type="KEGG" id="sace:GIY23_17380"/>
<dbReference type="Proteomes" id="UP000371041">
    <property type="component" value="Chromosome"/>
</dbReference>
<dbReference type="EMBL" id="CP045929">
    <property type="protein sequence ID" value="QGK71057.1"/>
    <property type="molecule type" value="Genomic_DNA"/>
</dbReference>
<protein>
    <submittedName>
        <fullName evidence="2">Uncharacterized protein</fullName>
    </submittedName>
</protein>
<dbReference type="AlphaFoldDB" id="A0A5Q3QJQ8"/>
<reference evidence="3" key="1">
    <citation type="submission" date="2019-11" db="EMBL/GenBank/DDBJ databases">
        <title>The complete genome sequence of Saccharopolyspora sp. E2A.</title>
        <authorList>
            <person name="Zhang G."/>
        </authorList>
    </citation>
    <scope>NUCLEOTIDE SEQUENCE [LARGE SCALE GENOMIC DNA]</scope>
    <source>
        <strain evidence="3">E2A</strain>
    </source>
</reference>
<feature type="region of interest" description="Disordered" evidence="1">
    <location>
        <begin position="98"/>
        <end position="118"/>
    </location>
</feature>
<feature type="compositionally biased region" description="Low complexity" evidence="1">
    <location>
        <begin position="197"/>
        <end position="208"/>
    </location>
</feature>
<dbReference type="RefSeq" id="WP_154077634.1">
    <property type="nucleotide sequence ID" value="NZ_CP045929.1"/>
</dbReference>
<feature type="compositionally biased region" description="Gly residues" evidence="1">
    <location>
        <begin position="104"/>
        <end position="118"/>
    </location>
</feature>
<keyword evidence="3" id="KW-1185">Reference proteome</keyword>
<proteinExistence type="predicted"/>
<gene>
    <name evidence="2" type="ORF">GIY23_17380</name>
</gene>
<name>A0A5Q3QJQ8_9PSEU</name>
<evidence type="ECO:0000313" key="3">
    <source>
        <dbReference type="Proteomes" id="UP000371041"/>
    </source>
</evidence>
<organism evidence="2 3">
    <name type="scientific">Allosaccharopolyspora coralli</name>
    <dbReference type="NCBI Taxonomy" id="2665642"/>
    <lineage>
        <taxon>Bacteria</taxon>
        <taxon>Bacillati</taxon>
        <taxon>Actinomycetota</taxon>
        <taxon>Actinomycetes</taxon>
        <taxon>Pseudonocardiales</taxon>
        <taxon>Pseudonocardiaceae</taxon>
        <taxon>Allosaccharopolyspora</taxon>
    </lineage>
</organism>
<evidence type="ECO:0000256" key="1">
    <source>
        <dbReference type="SAM" id="MobiDB-lite"/>
    </source>
</evidence>